<keyword evidence="4 5" id="KW-0472">Membrane</keyword>
<dbReference type="PANTHER" id="PTHR43229:SF2">
    <property type="entry name" value="NODULATION PROTEIN J"/>
    <property type="match status" value="1"/>
</dbReference>
<evidence type="ECO:0000256" key="5">
    <source>
        <dbReference type="RuleBase" id="RU361157"/>
    </source>
</evidence>
<comment type="subcellular location">
    <subcellularLocation>
        <location evidence="5">Cell membrane</location>
        <topology evidence="5">Multi-pass membrane protein</topology>
    </subcellularLocation>
    <subcellularLocation>
        <location evidence="1">Membrane</location>
        <topology evidence="1">Multi-pass membrane protein</topology>
    </subcellularLocation>
</comment>
<evidence type="ECO:0000313" key="7">
    <source>
        <dbReference type="EMBL" id="GFP20145.1"/>
    </source>
</evidence>
<proteinExistence type="inferred from homology"/>
<reference evidence="7 8" key="1">
    <citation type="journal article" date="2020" name="Front. Microbiol.">
        <title>Single-cell genomics of novel Actinobacteria with the Wood-Ljungdahl pathway discovered in a serpentinizing system.</title>
        <authorList>
            <person name="Merino N."/>
            <person name="Kawai M."/>
            <person name="Boyd E.S."/>
            <person name="Colman D.R."/>
            <person name="McGlynn S.E."/>
            <person name="Nealson K.H."/>
            <person name="Kurokawa K."/>
            <person name="Hongoh Y."/>
        </authorList>
    </citation>
    <scope>NUCLEOTIDE SEQUENCE [LARGE SCALE GENOMIC DNA]</scope>
    <source>
        <strain evidence="7 8">S03</strain>
    </source>
</reference>
<gene>
    <name evidence="7" type="ORF">HKBW3S03_01646</name>
</gene>
<dbReference type="RefSeq" id="WP_176237215.1">
    <property type="nucleotide sequence ID" value="NZ_BLRU01000268.1"/>
</dbReference>
<dbReference type="GO" id="GO:0140359">
    <property type="term" value="F:ABC-type transporter activity"/>
    <property type="evidence" value="ECO:0007669"/>
    <property type="project" value="InterPro"/>
</dbReference>
<dbReference type="PIRSF" id="PIRSF006648">
    <property type="entry name" value="DrrB"/>
    <property type="match status" value="1"/>
</dbReference>
<keyword evidence="3 5" id="KW-1133">Transmembrane helix</keyword>
<name>A0A6V8NIW4_9ACTN</name>
<dbReference type="GO" id="GO:0043190">
    <property type="term" value="C:ATP-binding cassette (ABC) transporter complex"/>
    <property type="evidence" value="ECO:0007669"/>
    <property type="project" value="InterPro"/>
</dbReference>
<dbReference type="InterPro" id="IPR005942">
    <property type="entry name" value="Daunbcin-R_ABC-transpt"/>
</dbReference>
<dbReference type="InterPro" id="IPR000412">
    <property type="entry name" value="ABC_2_transport"/>
</dbReference>
<organism evidence="7 8">
    <name type="scientific">Candidatus Hakubella thermalkaliphila</name>
    <dbReference type="NCBI Taxonomy" id="2754717"/>
    <lineage>
        <taxon>Bacteria</taxon>
        <taxon>Bacillati</taxon>
        <taxon>Actinomycetota</taxon>
        <taxon>Actinomycetota incertae sedis</taxon>
        <taxon>Candidatus Hakubellales</taxon>
        <taxon>Candidatus Hakubellaceae</taxon>
        <taxon>Candidatus Hakubella</taxon>
    </lineage>
</organism>
<dbReference type="AlphaFoldDB" id="A0A6V8NIW4"/>
<accession>A0A6V8NIW4</accession>
<evidence type="ECO:0000313" key="8">
    <source>
        <dbReference type="Proteomes" id="UP000574717"/>
    </source>
</evidence>
<keyword evidence="5" id="KW-1003">Cell membrane</keyword>
<comment type="similarity">
    <text evidence="5">Belongs to the ABC-2 integral membrane protein family.</text>
</comment>
<dbReference type="Proteomes" id="UP000574717">
    <property type="component" value="Unassembled WGS sequence"/>
</dbReference>
<feature type="transmembrane region" description="Helical" evidence="5">
    <location>
        <begin position="27"/>
        <end position="50"/>
    </location>
</feature>
<dbReference type="Pfam" id="PF01061">
    <property type="entry name" value="ABC2_membrane"/>
    <property type="match status" value="1"/>
</dbReference>
<evidence type="ECO:0000259" key="6">
    <source>
        <dbReference type="PROSITE" id="PS51012"/>
    </source>
</evidence>
<keyword evidence="5" id="KW-0813">Transport</keyword>
<evidence type="ECO:0000256" key="1">
    <source>
        <dbReference type="ARBA" id="ARBA00004141"/>
    </source>
</evidence>
<feature type="transmembrane region" description="Helical" evidence="5">
    <location>
        <begin position="62"/>
        <end position="85"/>
    </location>
</feature>
<evidence type="ECO:0000256" key="2">
    <source>
        <dbReference type="ARBA" id="ARBA00022692"/>
    </source>
</evidence>
<dbReference type="InterPro" id="IPR047817">
    <property type="entry name" value="ABC2_TM_bact-type"/>
</dbReference>
<feature type="transmembrane region" description="Helical" evidence="5">
    <location>
        <begin position="143"/>
        <end position="162"/>
    </location>
</feature>
<dbReference type="InterPro" id="IPR013525">
    <property type="entry name" value="ABC2_TM"/>
</dbReference>
<dbReference type="PRINTS" id="PR00164">
    <property type="entry name" value="ABC2TRNSPORT"/>
</dbReference>
<feature type="transmembrane region" description="Helical" evidence="5">
    <location>
        <begin position="229"/>
        <end position="253"/>
    </location>
</feature>
<feature type="domain" description="ABC transmembrane type-2" evidence="6">
    <location>
        <begin position="25"/>
        <end position="254"/>
    </location>
</feature>
<dbReference type="EMBL" id="BLRU01000268">
    <property type="protein sequence ID" value="GFP20145.1"/>
    <property type="molecule type" value="Genomic_DNA"/>
</dbReference>
<dbReference type="PROSITE" id="PS51012">
    <property type="entry name" value="ABC_TM2"/>
    <property type="match status" value="1"/>
</dbReference>
<keyword evidence="2 5" id="KW-0812">Transmembrane</keyword>
<evidence type="ECO:0000256" key="4">
    <source>
        <dbReference type="ARBA" id="ARBA00023136"/>
    </source>
</evidence>
<dbReference type="NCBIfam" id="TIGR01247">
    <property type="entry name" value="drrB"/>
    <property type="match status" value="1"/>
</dbReference>
<comment type="caution">
    <text evidence="5">Lacks conserved residue(s) required for the propagation of feature annotation.</text>
</comment>
<sequence>MLRKDLKGIYTIWLRDIKRFFRDRGRIIGATAQPALFLFVLGTGLSSALRFIGGGGSTFLDFIYPGIIGMTVLFTATFSALSIVWDREFGFLKEVLVAPISRTAIVLGKACGGSTQAMLQGLIMLAFAPILGVRLNLVNVMELIALMILMSFALTSFGILIAARMKSMHGFQMVMNFFLMPMFFLSGAMFPIRNLPTWMDSLVRINPLAYGVDAMRYVLIGPAFQAFPIHVSLAVMAILAAVMIAGAVISFNIEDG</sequence>
<protein>
    <recommendedName>
        <fullName evidence="5">Transport permease protein</fullName>
    </recommendedName>
</protein>
<evidence type="ECO:0000256" key="3">
    <source>
        <dbReference type="ARBA" id="ARBA00022989"/>
    </source>
</evidence>
<feature type="transmembrane region" description="Helical" evidence="5">
    <location>
        <begin position="174"/>
        <end position="192"/>
    </location>
</feature>
<dbReference type="PANTHER" id="PTHR43229">
    <property type="entry name" value="NODULATION PROTEIN J"/>
    <property type="match status" value="1"/>
</dbReference>
<dbReference type="InterPro" id="IPR051784">
    <property type="entry name" value="Nod_factor_ABC_transporter"/>
</dbReference>
<comment type="caution">
    <text evidence="7">The sequence shown here is derived from an EMBL/GenBank/DDBJ whole genome shotgun (WGS) entry which is preliminary data.</text>
</comment>